<protein>
    <submittedName>
        <fullName evidence="1">Uncharacterized protein</fullName>
    </submittedName>
</protein>
<dbReference type="Proteomes" id="UP000823928">
    <property type="component" value="Unassembled WGS sequence"/>
</dbReference>
<accession>A0A9D1F086</accession>
<comment type="caution">
    <text evidence="1">The sequence shown here is derived from an EMBL/GenBank/DDBJ whole genome shotgun (WGS) entry which is preliminary data.</text>
</comment>
<organism evidence="1 2">
    <name type="scientific">Candidatus Scatousia excrementigallinarum</name>
    <dbReference type="NCBI Taxonomy" id="2840935"/>
    <lineage>
        <taxon>Bacteria</taxon>
        <taxon>Candidatus Scatousia</taxon>
    </lineage>
</organism>
<evidence type="ECO:0000313" key="2">
    <source>
        <dbReference type="Proteomes" id="UP000823928"/>
    </source>
</evidence>
<dbReference type="EMBL" id="DVIU01000200">
    <property type="protein sequence ID" value="HIS36961.1"/>
    <property type="molecule type" value="Genomic_DNA"/>
</dbReference>
<gene>
    <name evidence="1" type="ORF">IAC10_10095</name>
</gene>
<reference evidence="1" key="1">
    <citation type="submission" date="2020-10" db="EMBL/GenBank/DDBJ databases">
        <authorList>
            <person name="Gilroy R."/>
        </authorList>
    </citation>
    <scope>NUCLEOTIDE SEQUENCE</scope>
    <source>
        <strain evidence="1">6276</strain>
    </source>
</reference>
<evidence type="ECO:0000313" key="1">
    <source>
        <dbReference type="EMBL" id="HIS36961.1"/>
    </source>
</evidence>
<dbReference type="AlphaFoldDB" id="A0A9D1F086"/>
<reference evidence="1" key="2">
    <citation type="journal article" date="2021" name="PeerJ">
        <title>Extensive microbial diversity within the chicken gut microbiome revealed by metagenomics and culture.</title>
        <authorList>
            <person name="Gilroy R."/>
            <person name="Ravi A."/>
            <person name="Getino M."/>
            <person name="Pursley I."/>
            <person name="Horton D.L."/>
            <person name="Alikhan N.F."/>
            <person name="Baker D."/>
            <person name="Gharbi K."/>
            <person name="Hall N."/>
            <person name="Watson M."/>
            <person name="Adriaenssens E.M."/>
            <person name="Foster-Nyarko E."/>
            <person name="Jarju S."/>
            <person name="Secka A."/>
            <person name="Antonio M."/>
            <person name="Oren A."/>
            <person name="Chaudhuri R.R."/>
            <person name="La Ragione R."/>
            <person name="Hildebrand F."/>
            <person name="Pallen M.J."/>
        </authorList>
    </citation>
    <scope>NUCLEOTIDE SEQUENCE</scope>
    <source>
        <strain evidence="1">6276</strain>
    </source>
</reference>
<proteinExistence type="predicted"/>
<sequence length="168" mass="19274">MKLIQICVESNKKARTDAIYVDKALKYFYNIGSDVKILYVYLNGKGNYNRQTVLNEIIRNKKQSSADNQVVVYVIDTDNLQDSNVVKENGKITKFCNNKNFDLVWMCENVEEVFLNKTVADKQKVSSAKCFAVKTGLDKANELSLSAVQIRNKKSNLLLIFDQYLERI</sequence>
<name>A0A9D1F086_9BACT</name>